<accession>A0ABV0TFV4</accession>
<evidence type="ECO:0000313" key="2">
    <source>
        <dbReference type="Proteomes" id="UP001482620"/>
    </source>
</evidence>
<reference evidence="1 2" key="1">
    <citation type="submission" date="2021-06" db="EMBL/GenBank/DDBJ databases">
        <authorList>
            <person name="Palmer J.M."/>
        </authorList>
    </citation>
    <scope>NUCLEOTIDE SEQUENCE [LARGE SCALE GENOMIC DNA]</scope>
    <source>
        <strain evidence="2">if_2019</strain>
        <tissue evidence="1">Muscle</tissue>
    </source>
</reference>
<name>A0ABV0TFV4_9TELE</name>
<comment type="caution">
    <text evidence="1">The sequence shown here is derived from an EMBL/GenBank/DDBJ whole genome shotgun (WGS) entry which is preliminary data.</text>
</comment>
<sequence length="125" mass="13780">MNISNHPTNVINKDEKSRSKKTFLTVDVISGLHGGTGSKVALKQKGPGFDSHSAWNLHVLVMHVWVRSRYSGFLPQSKNMTVRSIGLSQLPLGVMRMCTVVCPVCFCVALRWTGNLSRVSPSSRL</sequence>
<keyword evidence="2" id="KW-1185">Reference proteome</keyword>
<protein>
    <submittedName>
        <fullName evidence="1">Uncharacterized protein</fullName>
    </submittedName>
</protein>
<organism evidence="1 2">
    <name type="scientific">Ilyodon furcidens</name>
    <name type="common">goldbreast splitfin</name>
    <dbReference type="NCBI Taxonomy" id="33524"/>
    <lineage>
        <taxon>Eukaryota</taxon>
        <taxon>Metazoa</taxon>
        <taxon>Chordata</taxon>
        <taxon>Craniata</taxon>
        <taxon>Vertebrata</taxon>
        <taxon>Euteleostomi</taxon>
        <taxon>Actinopterygii</taxon>
        <taxon>Neopterygii</taxon>
        <taxon>Teleostei</taxon>
        <taxon>Neoteleostei</taxon>
        <taxon>Acanthomorphata</taxon>
        <taxon>Ovalentaria</taxon>
        <taxon>Atherinomorphae</taxon>
        <taxon>Cyprinodontiformes</taxon>
        <taxon>Goodeidae</taxon>
        <taxon>Ilyodon</taxon>
    </lineage>
</organism>
<gene>
    <name evidence="1" type="ORF">ILYODFUR_028949</name>
</gene>
<proteinExistence type="predicted"/>
<evidence type="ECO:0000313" key="1">
    <source>
        <dbReference type="EMBL" id="MEQ2230407.1"/>
    </source>
</evidence>
<dbReference type="Proteomes" id="UP001482620">
    <property type="component" value="Unassembled WGS sequence"/>
</dbReference>
<dbReference type="EMBL" id="JAHRIQ010027212">
    <property type="protein sequence ID" value="MEQ2230407.1"/>
    <property type="molecule type" value="Genomic_DNA"/>
</dbReference>